<dbReference type="Gene3D" id="2.130.10.10">
    <property type="entry name" value="YVTN repeat-like/Quinoprotein amine dehydrogenase"/>
    <property type="match status" value="1"/>
</dbReference>
<dbReference type="EMBL" id="JBHRZI010000027">
    <property type="protein sequence ID" value="MFC3896074.1"/>
    <property type="molecule type" value="Genomic_DNA"/>
</dbReference>
<gene>
    <name evidence="3" type="ORF">ACFOWZ_31750</name>
</gene>
<dbReference type="Proteomes" id="UP001595690">
    <property type="component" value="Unassembled WGS sequence"/>
</dbReference>
<evidence type="ECO:0000259" key="2">
    <source>
        <dbReference type="SMART" id="SM00530"/>
    </source>
</evidence>
<sequence length="924" mass="101045">MPRAERPLDDQDSELGSFAADLRRLREKAGRPSYRELASRAHYSAAALSDAAGGRKLPTLAVTLAYVNACGGDPGEWEARWRAIAAPPDRCGETPYVGLKAFQNEDADRFFGREQLTAKLVRLTRERPFIGVFGASGSGKSSLLRAGLVPRLDEALVFTPGVHPIDECAVRLAQLTGGSAVSLRAELADPAALGLRVKQHNADLVLVVDQFEEVFTLCGPEQRDWFVQALVAAPHVVIGVRADFYGHVGRHPELVEALEGAQLLVGPMTTDELRRAIVEPAQRAEATVETALVTRLVADVAGQSAALPLVQHALVETWHRRRGMTLSLAGYEEAGGVEHAVARTAEAVFSDLTPEQQQTARGIFLRLIALGEGTEDTKRRAAREDLDADVLERLATARLVTLTEQHAELAHEALIRSWPRLRDWIAEDRDALRVHHQLTEAAAAWGGDRDLLYKGARLAQAGELNSNSLSEPERAFLEASQADGRRRVRRVRVVVTVLSVLVVLLAGTVVFAVDRAAEVARQQVGLVANNAANTARWMIERDPETALRIALAAYHVAPGDETRDALLSADAATRTYARDSKDVYYTLLDNGYFTEMPGPDVQRTSRRVWRHTDTPAKPYMVLPGRALSFSQDGKRSLMAVGVELRAKMGVELLDTTDPAQSRRLAAVSSSLGYHTPLTSAGDAFAGRLAQTPTPGNPDVTEDKARVWFYDGAGGFREVVLPGADVSGSMALSDDGKLLALFRRSTDRRTAELWRLDGAQPRLASSWQVNYDGSSRLTFSPDGTRLVMHNEKAGTTEVRDVSDPENLAMWTELPERETGLSTVAFTEDGRYLGIATDRGVHVWDVGERGVVRRVAALEGYEAASTGLAYLPSRKAFATSVGGTSIWYLRIDVDEVVRDRCGDAYVRLSDEEWQRYFSGVERVPVC</sequence>
<evidence type="ECO:0000256" key="1">
    <source>
        <dbReference type="SAM" id="Phobius"/>
    </source>
</evidence>
<keyword evidence="1" id="KW-0812">Transmembrane</keyword>
<accession>A0ABV8C223</accession>
<keyword evidence="1" id="KW-0472">Membrane</keyword>
<dbReference type="SMART" id="SM00530">
    <property type="entry name" value="HTH_XRE"/>
    <property type="match status" value="1"/>
</dbReference>
<evidence type="ECO:0000313" key="4">
    <source>
        <dbReference type="Proteomes" id="UP001595690"/>
    </source>
</evidence>
<dbReference type="RefSeq" id="WP_382377599.1">
    <property type="nucleotide sequence ID" value="NZ_JBHRZI010000027.1"/>
</dbReference>
<evidence type="ECO:0000313" key="3">
    <source>
        <dbReference type="EMBL" id="MFC3896074.1"/>
    </source>
</evidence>
<name>A0ABV8C223_9PSEU</name>
<dbReference type="CDD" id="cd00267">
    <property type="entry name" value="ABC_ATPase"/>
    <property type="match status" value="1"/>
</dbReference>
<feature type="domain" description="HTH cro/C1-type" evidence="2">
    <location>
        <begin position="21"/>
        <end position="77"/>
    </location>
</feature>
<dbReference type="SUPFAM" id="SSF52540">
    <property type="entry name" value="P-loop containing nucleoside triphosphate hydrolases"/>
    <property type="match status" value="1"/>
</dbReference>
<dbReference type="SUPFAM" id="SSF50969">
    <property type="entry name" value="YVTN repeat-like/Quinoprotein amine dehydrogenase"/>
    <property type="match status" value="1"/>
</dbReference>
<dbReference type="Pfam" id="PF13560">
    <property type="entry name" value="HTH_31"/>
    <property type="match status" value="1"/>
</dbReference>
<dbReference type="InterPro" id="IPR015943">
    <property type="entry name" value="WD40/YVTN_repeat-like_dom_sf"/>
</dbReference>
<feature type="transmembrane region" description="Helical" evidence="1">
    <location>
        <begin position="493"/>
        <end position="513"/>
    </location>
</feature>
<reference evidence="4" key="1">
    <citation type="journal article" date="2019" name="Int. J. Syst. Evol. Microbiol.">
        <title>The Global Catalogue of Microorganisms (GCM) 10K type strain sequencing project: providing services to taxonomists for standard genome sequencing and annotation.</title>
        <authorList>
            <consortium name="The Broad Institute Genomics Platform"/>
            <consortium name="The Broad Institute Genome Sequencing Center for Infectious Disease"/>
            <person name="Wu L."/>
            <person name="Ma J."/>
        </authorList>
    </citation>
    <scope>NUCLEOTIDE SEQUENCE [LARGE SCALE GENOMIC DNA]</scope>
    <source>
        <strain evidence="4">CGMCC 4.7405</strain>
    </source>
</reference>
<dbReference type="Gene3D" id="3.40.50.300">
    <property type="entry name" value="P-loop containing nucleotide triphosphate hydrolases"/>
    <property type="match status" value="1"/>
</dbReference>
<keyword evidence="4" id="KW-1185">Reference proteome</keyword>
<dbReference type="InterPro" id="IPR049052">
    <property type="entry name" value="nSTAND1"/>
</dbReference>
<protein>
    <submittedName>
        <fullName evidence="3">Helix-turn-helix domain-containing protein</fullName>
    </submittedName>
</protein>
<dbReference type="InterPro" id="IPR011044">
    <property type="entry name" value="Quino_amine_DH_bsu"/>
</dbReference>
<organism evidence="3 4">
    <name type="scientific">Lentzea rhizosphaerae</name>
    <dbReference type="NCBI Taxonomy" id="2041025"/>
    <lineage>
        <taxon>Bacteria</taxon>
        <taxon>Bacillati</taxon>
        <taxon>Actinomycetota</taxon>
        <taxon>Actinomycetes</taxon>
        <taxon>Pseudonocardiales</taxon>
        <taxon>Pseudonocardiaceae</taxon>
        <taxon>Lentzea</taxon>
    </lineage>
</organism>
<dbReference type="InterPro" id="IPR027417">
    <property type="entry name" value="P-loop_NTPase"/>
</dbReference>
<proteinExistence type="predicted"/>
<dbReference type="Pfam" id="PF20703">
    <property type="entry name" value="nSTAND1"/>
    <property type="match status" value="1"/>
</dbReference>
<comment type="caution">
    <text evidence="3">The sequence shown here is derived from an EMBL/GenBank/DDBJ whole genome shotgun (WGS) entry which is preliminary data.</text>
</comment>
<keyword evidence="1" id="KW-1133">Transmembrane helix</keyword>
<dbReference type="InterPro" id="IPR001387">
    <property type="entry name" value="Cro/C1-type_HTH"/>
</dbReference>